<evidence type="ECO:0000313" key="2">
    <source>
        <dbReference type="Proteomes" id="UP000308730"/>
    </source>
</evidence>
<dbReference type="Proteomes" id="UP000308730">
    <property type="component" value="Unassembled WGS sequence"/>
</dbReference>
<sequence>MSGGTPEFDKTHSLRPTTSIATTRYDKVDKVVTRHHIVSIGLFGLGQSPNPLYLPPLWSECIHPEGNVYFVRNSQPKVVTEANMYAEVVQEKVAQWIDEIENFAASRAICLSETVELTVDPSDDLEYCKYYLVDHSSRVEFWLDEVTTEELGIRTAVSEAHLRQALEEQYWSHVEHFPSHEATGVDLHTDELLDVLLHARAGTKIHTFASILV</sequence>
<evidence type="ECO:0008006" key="3">
    <source>
        <dbReference type="Google" id="ProtNLM"/>
    </source>
</evidence>
<evidence type="ECO:0000313" key="1">
    <source>
        <dbReference type="EMBL" id="THH32081.1"/>
    </source>
</evidence>
<protein>
    <recommendedName>
        <fullName evidence="3">WW domain-containing protein</fullName>
    </recommendedName>
</protein>
<organism evidence="1 2">
    <name type="scientific">Antrodiella citrinella</name>
    <dbReference type="NCBI Taxonomy" id="2447956"/>
    <lineage>
        <taxon>Eukaryota</taxon>
        <taxon>Fungi</taxon>
        <taxon>Dikarya</taxon>
        <taxon>Basidiomycota</taxon>
        <taxon>Agaricomycotina</taxon>
        <taxon>Agaricomycetes</taxon>
        <taxon>Polyporales</taxon>
        <taxon>Steccherinaceae</taxon>
        <taxon>Antrodiella</taxon>
    </lineage>
</organism>
<dbReference type="OrthoDB" id="2674421at2759"/>
<keyword evidence="2" id="KW-1185">Reference proteome</keyword>
<gene>
    <name evidence="1" type="ORF">EUX98_g2117</name>
</gene>
<dbReference type="AlphaFoldDB" id="A0A4S4N2T0"/>
<proteinExistence type="predicted"/>
<name>A0A4S4N2T0_9APHY</name>
<comment type="caution">
    <text evidence="1">The sequence shown here is derived from an EMBL/GenBank/DDBJ whole genome shotgun (WGS) entry which is preliminary data.</text>
</comment>
<accession>A0A4S4N2T0</accession>
<dbReference type="EMBL" id="SGPM01000030">
    <property type="protein sequence ID" value="THH32081.1"/>
    <property type="molecule type" value="Genomic_DNA"/>
</dbReference>
<reference evidence="1 2" key="1">
    <citation type="submission" date="2019-02" db="EMBL/GenBank/DDBJ databases">
        <title>Genome sequencing of the rare red list fungi Antrodiella citrinella (Flaviporus citrinellus).</title>
        <authorList>
            <person name="Buettner E."/>
            <person name="Kellner H."/>
        </authorList>
    </citation>
    <scope>NUCLEOTIDE SEQUENCE [LARGE SCALE GENOMIC DNA]</scope>
    <source>
        <strain evidence="1 2">DSM 108506</strain>
    </source>
</reference>